<dbReference type="InterPro" id="IPR008620">
    <property type="entry name" value="FixH"/>
</dbReference>
<keyword evidence="1" id="KW-0812">Transmembrane</keyword>
<comment type="caution">
    <text evidence="2">The sequence shown here is derived from an EMBL/GenBank/DDBJ whole genome shotgun (WGS) entry which is preliminary data.</text>
</comment>
<evidence type="ECO:0000313" key="2">
    <source>
        <dbReference type="EMBL" id="GAA4517599.1"/>
    </source>
</evidence>
<keyword evidence="3" id="KW-1185">Reference proteome</keyword>
<dbReference type="Proteomes" id="UP001500394">
    <property type="component" value="Unassembled WGS sequence"/>
</dbReference>
<protein>
    <recommendedName>
        <fullName evidence="4">Nitrogen fixation protein FixH</fullName>
    </recommendedName>
</protein>
<gene>
    <name evidence="2" type="ORF">GCM10023173_18340</name>
</gene>
<feature type="transmembrane region" description="Helical" evidence="1">
    <location>
        <begin position="7"/>
        <end position="26"/>
    </location>
</feature>
<proteinExistence type="predicted"/>
<name>A0ABP8R454_9SPHI</name>
<accession>A0ABP8R454</accession>
<evidence type="ECO:0008006" key="4">
    <source>
        <dbReference type="Google" id="ProtNLM"/>
    </source>
</evidence>
<keyword evidence="1" id="KW-1133">Transmembrane helix</keyword>
<sequence>MNWGNKIVVGLGAFMLFIVGSGIYMVTKDSDSLIDENYYEKSLAYDTIYEHKQNVLEDNAKPIIRVTKDSLHILFVGEGNTGTLTLKRPSDGKLDKSIPFKSEGSEFDYATTDLTKGNWIVEIYWKRGNKDYWYSQPVFIQ</sequence>
<evidence type="ECO:0000313" key="3">
    <source>
        <dbReference type="Proteomes" id="UP001500394"/>
    </source>
</evidence>
<dbReference type="EMBL" id="BAABGR010000024">
    <property type="protein sequence ID" value="GAA4517599.1"/>
    <property type="molecule type" value="Genomic_DNA"/>
</dbReference>
<keyword evidence="1" id="KW-0472">Membrane</keyword>
<reference evidence="3" key="1">
    <citation type="journal article" date="2019" name="Int. J. Syst. Evol. Microbiol.">
        <title>The Global Catalogue of Microorganisms (GCM) 10K type strain sequencing project: providing services to taxonomists for standard genome sequencing and annotation.</title>
        <authorList>
            <consortium name="The Broad Institute Genomics Platform"/>
            <consortium name="The Broad Institute Genome Sequencing Center for Infectious Disease"/>
            <person name="Wu L."/>
            <person name="Ma J."/>
        </authorList>
    </citation>
    <scope>NUCLEOTIDE SEQUENCE [LARGE SCALE GENOMIC DNA]</scope>
    <source>
        <strain evidence="3">JCM 17858</strain>
    </source>
</reference>
<organism evidence="2 3">
    <name type="scientific">Sphingobacterium thermophilum</name>
    <dbReference type="NCBI Taxonomy" id="768534"/>
    <lineage>
        <taxon>Bacteria</taxon>
        <taxon>Pseudomonadati</taxon>
        <taxon>Bacteroidota</taxon>
        <taxon>Sphingobacteriia</taxon>
        <taxon>Sphingobacteriales</taxon>
        <taxon>Sphingobacteriaceae</taxon>
        <taxon>Sphingobacterium</taxon>
    </lineage>
</organism>
<dbReference type="Pfam" id="PF05751">
    <property type="entry name" value="FixH"/>
    <property type="match status" value="1"/>
</dbReference>
<evidence type="ECO:0000256" key="1">
    <source>
        <dbReference type="SAM" id="Phobius"/>
    </source>
</evidence>
<dbReference type="RefSeq" id="WP_345067768.1">
    <property type="nucleotide sequence ID" value="NZ_BAABGR010000024.1"/>
</dbReference>